<name>A0A195F3Q5_9HYME</name>
<keyword evidence="2" id="KW-1185">Reference proteome</keyword>
<reference evidence="1 2" key="1">
    <citation type="submission" date="2016-03" db="EMBL/GenBank/DDBJ databases">
        <title>Trachymyrmex septentrionalis WGS genome.</title>
        <authorList>
            <person name="Nygaard S."/>
            <person name="Hu H."/>
            <person name="Boomsma J."/>
            <person name="Zhang G."/>
        </authorList>
    </citation>
    <scope>NUCLEOTIDE SEQUENCE [LARGE SCALE GENOMIC DNA]</scope>
    <source>
        <strain evidence="1">Tsep2-gDNA-1</strain>
        <tissue evidence="1">Whole body</tissue>
    </source>
</reference>
<dbReference type="EMBL" id="KQ981826">
    <property type="protein sequence ID" value="KYN35093.1"/>
    <property type="molecule type" value="Genomic_DNA"/>
</dbReference>
<evidence type="ECO:0000313" key="2">
    <source>
        <dbReference type="Proteomes" id="UP000078541"/>
    </source>
</evidence>
<accession>A0A195F3Q5</accession>
<protein>
    <submittedName>
        <fullName evidence="1">Uncharacterized protein</fullName>
    </submittedName>
</protein>
<proteinExistence type="predicted"/>
<gene>
    <name evidence="1" type="ORF">ALC56_10563</name>
</gene>
<evidence type="ECO:0000313" key="1">
    <source>
        <dbReference type="EMBL" id="KYN35093.1"/>
    </source>
</evidence>
<organism evidence="1 2">
    <name type="scientific">Trachymyrmex septentrionalis</name>
    <dbReference type="NCBI Taxonomy" id="34720"/>
    <lineage>
        <taxon>Eukaryota</taxon>
        <taxon>Metazoa</taxon>
        <taxon>Ecdysozoa</taxon>
        <taxon>Arthropoda</taxon>
        <taxon>Hexapoda</taxon>
        <taxon>Insecta</taxon>
        <taxon>Pterygota</taxon>
        <taxon>Neoptera</taxon>
        <taxon>Endopterygota</taxon>
        <taxon>Hymenoptera</taxon>
        <taxon>Apocrita</taxon>
        <taxon>Aculeata</taxon>
        <taxon>Formicoidea</taxon>
        <taxon>Formicidae</taxon>
        <taxon>Myrmicinae</taxon>
        <taxon>Trachymyrmex</taxon>
    </lineage>
</organism>
<dbReference type="Proteomes" id="UP000078541">
    <property type="component" value="Unassembled WGS sequence"/>
</dbReference>
<dbReference type="AlphaFoldDB" id="A0A195F3Q5"/>
<sequence length="113" mass="12994">MRNYKRKTTRGTVFLDIKLGEIMLRHNFPPSRIWNLDEIGVNGWMIATEFLNYDLPGIIKKAWLLATTPTNFQDGFRKTGIYLFDQNVFNETDFAPSFVTDLPMTSADVSNLA</sequence>